<organism evidence="1 2">
    <name type="scientific">Pseudomonas cremoricolorata</name>
    <dbReference type="NCBI Taxonomy" id="157783"/>
    <lineage>
        <taxon>Bacteria</taxon>
        <taxon>Pseudomonadati</taxon>
        <taxon>Pseudomonadota</taxon>
        <taxon>Gammaproteobacteria</taxon>
        <taxon>Pseudomonadales</taxon>
        <taxon>Pseudomonadaceae</taxon>
        <taxon>Pseudomonas</taxon>
    </lineage>
</organism>
<dbReference type="eggNOG" id="ENOG5030C1N">
    <property type="taxonomic scope" value="Bacteria"/>
</dbReference>
<evidence type="ECO:0000313" key="2">
    <source>
        <dbReference type="Proteomes" id="UP000029493"/>
    </source>
</evidence>
<name>A0A089WMI7_9PSED</name>
<dbReference type="AlphaFoldDB" id="A0A089WMI7"/>
<dbReference type="Proteomes" id="UP000029493">
    <property type="component" value="Chromosome"/>
</dbReference>
<gene>
    <name evidence="1" type="ORF">LK03_15075</name>
</gene>
<accession>A0A089WMI7</accession>
<dbReference type="RefSeq" id="WP_038413118.1">
    <property type="nucleotide sequence ID" value="NZ_CP009455.1"/>
</dbReference>
<dbReference type="STRING" id="157783.LK03_15075"/>
<dbReference type="KEGG" id="psw:LK03_15075"/>
<dbReference type="EMBL" id="CP009455">
    <property type="protein sequence ID" value="AIR90525.1"/>
    <property type="molecule type" value="Genomic_DNA"/>
</dbReference>
<reference evidence="1 2" key="1">
    <citation type="submission" date="2014-09" db="EMBL/GenBank/DDBJ databases">
        <authorList>
            <person name="Chan K.-G."/>
        </authorList>
    </citation>
    <scope>NUCLEOTIDE SEQUENCE [LARGE SCALE GENOMIC DNA]</scope>
    <source>
        <strain evidence="1 2">ND07</strain>
    </source>
</reference>
<proteinExistence type="predicted"/>
<dbReference type="OrthoDB" id="6578842at2"/>
<evidence type="ECO:0000313" key="1">
    <source>
        <dbReference type="EMBL" id="AIR90525.1"/>
    </source>
</evidence>
<protein>
    <submittedName>
        <fullName evidence="1">Uncharacterized protein</fullName>
    </submittedName>
</protein>
<sequence length="147" mass="16081">MGITIAKKPELDVNGERWVQIAPGAEILVGSIANPIYKSHQALVRRHLAAINQQAGIGTDEFTIAALPEAASETDDDLFIDLASRHLIKDWKGIDEEANPGVPAPYTPERCRALIEQMPEVYFLALRTAVDIAKRVEQQAVATAEKP</sequence>
<keyword evidence="2" id="KW-1185">Reference proteome</keyword>